<proteinExistence type="predicted"/>
<name>A0A1B7IPC4_9ENTR</name>
<dbReference type="RefSeq" id="WP_064559291.1">
    <property type="nucleotide sequence ID" value="NZ_LXER01000018.1"/>
</dbReference>
<dbReference type="AlphaFoldDB" id="A0A1B7IPC4"/>
<comment type="caution">
    <text evidence="2">The sequence shown here is derived from an EMBL/GenBank/DDBJ whole genome shotgun (WGS) entry which is preliminary data.</text>
</comment>
<dbReference type="Proteomes" id="UP000078410">
    <property type="component" value="Unassembled WGS sequence"/>
</dbReference>
<dbReference type="EMBL" id="LXER01000018">
    <property type="protein sequence ID" value="OAT31563.1"/>
    <property type="molecule type" value="Genomic_DNA"/>
</dbReference>
<keyword evidence="1" id="KW-0732">Signal</keyword>
<gene>
    <name evidence="2" type="ORF">M975_2202</name>
</gene>
<reference evidence="2 3" key="1">
    <citation type="submission" date="2016-04" db="EMBL/GenBank/DDBJ databases">
        <title>ATOL: Assembling a taxonomically balanced genome-scale reconstruction of the evolutionary history of the Enterobacteriaceae.</title>
        <authorList>
            <person name="Plunkett G.III."/>
            <person name="Neeno-Eckwall E.C."/>
            <person name="Glasner J.D."/>
            <person name="Perna N.T."/>
        </authorList>
    </citation>
    <scope>NUCLEOTIDE SEQUENCE [LARGE SCALE GENOMIC DNA]</scope>
    <source>
        <strain evidence="2 3">ATCC 51605</strain>
    </source>
</reference>
<sequence length="172" mass="19173">MKLYKALFVPALLLCSAFNSYAAGAEGNIAHDYVTHWNDVLNGQTVSLLQTGPLDSDIVTNCKTLAPKQFRSEIIHQWEHKTGAKMTQTAFLSEDLQRFDRLAAISCMEGADYQRKGNGDELIQALSAHLLDMDTKDGNDAYEQIKTMEFQTGIITARYGISIEKNKLKSSH</sequence>
<evidence type="ECO:0000313" key="2">
    <source>
        <dbReference type="EMBL" id="OAT31563.1"/>
    </source>
</evidence>
<dbReference type="PATRIC" id="fig|1354251.4.peg.2278"/>
<protein>
    <submittedName>
        <fullName evidence="2">Uncharacterized protein</fullName>
    </submittedName>
</protein>
<keyword evidence="3" id="KW-1185">Reference proteome</keyword>
<feature type="signal peptide" evidence="1">
    <location>
        <begin position="1"/>
        <end position="22"/>
    </location>
</feature>
<dbReference type="OrthoDB" id="6623265at2"/>
<evidence type="ECO:0000313" key="3">
    <source>
        <dbReference type="Proteomes" id="UP000078410"/>
    </source>
</evidence>
<accession>A0A1B7IPC4</accession>
<evidence type="ECO:0000256" key="1">
    <source>
        <dbReference type="SAM" id="SignalP"/>
    </source>
</evidence>
<organism evidence="2 3">
    <name type="scientific">Buttiauxella brennerae ATCC 51605</name>
    <dbReference type="NCBI Taxonomy" id="1354251"/>
    <lineage>
        <taxon>Bacteria</taxon>
        <taxon>Pseudomonadati</taxon>
        <taxon>Pseudomonadota</taxon>
        <taxon>Gammaproteobacteria</taxon>
        <taxon>Enterobacterales</taxon>
        <taxon>Enterobacteriaceae</taxon>
        <taxon>Buttiauxella</taxon>
    </lineage>
</organism>
<feature type="chain" id="PRO_5008594384" evidence="1">
    <location>
        <begin position="23"/>
        <end position="172"/>
    </location>
</feature>